<organism evidence="1 2">
    <name type="scientific">Panicum virgatum</name>
    <name type="common">Blackwell switchgrass</name>
    <dbReference type="NCBI Taxonomy" id="38727"/>
    <lineage>
        <taxon>Eukaryota</taxon>
        <taxon>Viridiplantae</taxon>
        <taxon>Streptophyta</taxon>
        <taxon>Embryophyta</taxon>
        <taxon>Tracheophyta</taxon>
        <taxon>Spermatophyta</taxon>
        <taxon>Magnoliopsida</taxon>
        <taxon>Liliopsida</taxon>
        <taxon>Poales</taxon>
        <taxon>Poaceae</taxon>
        <taxon>PACMAD clade</taxon>
        <taxon>Panicoideae</taxon>
        <taxon>Panicodae</taxon>
        <taxon>Paniceae</taxon>
        <taxon>Panicinae</taxon>
        <taxon>Panicum</taxon>
        <taxon>Panicum sect. Hiantes</taxon>
    </lineage>
</organism>
<dbReference type="EMBL" id="CM029037">
    <property type="protein sequence ID" value="KAG2658502.1"/>
    <property type="molecule type" value="Genomic_DNA"/>
</dbReference>
<comment type="caution">
    <text evidence="1">The sequence shown here is derived from an EMBL/GenBank/DDBJ whole genome shotgun (WGS) entry which is preliminary data.</text>
</comment>
<sequence>MASWNTSCFGTRFQSFISSKFESSEHLLTSCVFARQLCFHNLQPLNLASLVPTRRTLSFADWWKKSARKVQKEHRKGFKSFVILGAWNLWKHRNACVFDGSPLSIPTALQAFKDESHLWVVGGAEGLLGLGLGSPT</sequence>
<reference evidence="1" key="1">
    <citation type="submission" date="2020-05" db="EMBL/GenBank/DDBJ databases">
        <title>WGS assembly of Panicum virgatum.</title>
        <authorList>
            <person name="Lovell J.T."/>
            <person name="Jenkins J."/>
            <person name="Shu S."/>
            <person name="Juenger T.E."/>
            <person name="Schmutz J."/>
        </authorList>
    </citation>
    <scope>NUCLEOTIDE SEQUENCE</scope>
    <source>
        <strain evidence="1">AP13</strain>
    </source>
</reference>
<name>A0A8T0XAA7_PANVG</name>
<dbReference type="Proteomes" id="UP000823388">
    <property type="component" value="Chromosome 1K"/>
</dbReference>
<proteinExistence type="predicted"/>
<keyword evidence="2" id="KW-1185">Reference proteome</keyword>
<evidence type="ECO:0000313" key="2">
    <source>
        <dbReference type="Proteomes" id="UP000823388"/>
    </source>
</evidence>
<evidence type="ECO:0000313" key="1">
    <source>
        <dbReference type="EMBL" id="KAG2658502.1"/>
    </source>
</evidence>
<dbReference type="AlphaFoldDB" id="A0A8T0XAA7"/>
<gene>
    <name evidence="1" type="ORF">PVAP13_1KG255120</name>
</gene>
<accession>A0A8T0XAA7</accession>
<protein>
    <submittedName>
        <fullName evidence="1">Uncharacterized protein</fullName>
    </submittedName>
</protein>